<proteinExistence type="predicted"/>
<evidence type="ECO:0000259" key="2">
    <source>
        <dbReference type="Pfam" id="PF00462"/>
    </source>
</evidence>
<keyword evidence="1" id="KW-0175">Coiled coil</keyword>
<protein>
    <submittedName>
        <fullName evidence="3">GlrX_YruB, glutaredoxin-like protein, YruB-family</fullName>
    </submittedName>
</protein>
<dbReference type="InterPro" id="IPR002109">
    <property type="entry name" value="Glutaredoxin"/>
</dbReference>
<dbReference type="InterPro" id="IPR036249">
    <property type="entry name" value="Thioredoxin-like_sf"/>
</dbReference>
<reference evidence="3" key="1">
    <citation type="submission" date="2020-04" db="EMBL/GenBank/DDBJ databases">
        <authorList>
            <person name="Chiriac C."/>
            <person name="Salcher M."/>
            <person name="Ghai R."/>
            <person name="Kavagutti S V."/>
        </authorList>
    </citation>
    <scope>NUCLEOTIDE SEQUENCE</scope>
</reference>
<name>A0A6J5L9A5_9CAUD</name>
<feature type="domain" description="Glutaredoxin" evidence="2">
    <location>
        <begin position="6"/>
        <end position="59"/>
    </location>
</feature>
<accession>A0A6J5L9A5</accession>
<gene>
    <name evidence="3" type="ORF">UFOVP117_118</name>
</gene>
<evidence type="ECO:0000313" key="3">
    <source>
        <dbReference type="EMBL" id="CAB4129826.1"/>
    </source>
</evidence>
<dbReference type="Gene3D" id="3.40.30.10">
    <property type="entry name" value="Glutaredoxin"/>
    <property type="match status" value="1"/>
</dbReference>
<evidence type="ECO:0000256" key="1">
    <source>
        <dbReference type="SAM" id="Coils"/>
    </source>
</evidence>
<dbReference type="EMBL" id="LR796235">
    <property type="protein sequence ID" value="CAB4129826.1"/>
    <property type="molecule type" value="Genomic_DNA"/>
</dbReference>
<dbReference type="Pfam" id="PF00462">
    <property type="entry name" value="Glutaredoxin"/>
    <property type="match status" value="1"/>
</dbReference>
<sequence length="90" mass="10615">MANLLVTYTMKGCHWCTEFKKQLKENKIKFKERDIEKYEEEYNLFVEVTGNDFVPAFMIVDTETEDAKLFAPDRDFQDINEAVGIIKNIL</sequence>
<dbReference type="SUPFAM" id="SSF52833">
    <property type="entry name" value="Thioredoxin-like"/>
    <property type="match status" value="1"/>
</dbReference>
<organism evidence="3">
    <name type="scientific">uncultured Caudovirales phage</name>
    <dbReference type="NCBI Taxonomy" id="2100421"/>
    <lineage>
        <taxon>Viruses</taxon>
        <taxon>Duplodnaviria</taxon>
        <taxon>Heunggongvirae</taxon>
        <taxon>Uroviricota</taxon>
        <taxon>Caudoviricetes</taxon>
        <taxon>Peduoviridae</taxon>
        <taxon>Maltschvirus</taxon>
        <taxon>Maltschvirus maltsch</taxon>
    </lineage>
</organism>
<feature type="coiled-coil region" evidence="1">
    <location>
        <begin position="21"/>
        <end position="48"/>
    </location>
</feature>